<dbReference type="InterPro" id="IPR011330">
    <property type="entry name" value="Glyco_hydro/deAcase_b/a-brl"/>
</dbReference>
<dbReference type="InterPro" id="IPR006311">
    <property type="entry name" value="TAT_signal"/>
</dbReference>
<dbReference type="InterPro" id="IPR002509">
    <property type="entry name" value="NODB_dom"/>
</dbReference>
<dbReference type="Proteomes" id="UP000321534">
    <property type="component" value="Unassembled WGS sequence"/>
</dbReference>
<dbReference type="OrthoDB" id="9814083at2"/>
<evidence type="ECO:0000313" key="4">
    <source>
        <dbReference type="Proteomes" id="UP000321534"/>
    </source>
</evidence>
<feature type="compositionally biased region" description="Pro residues" evidence="1">
    <location>
        <begin position="44"/>
        <end position="65"/>
    </location>
</feature>
<dbReference type="GO" id="GO:0016810">
    <property type="term" value="F:hydrolase activity, acting on carbon-nitrogen (but not peptide) bonds"/>
    <property type="evidence" value="ECO:0007669"/>
    <property type="project" value="InterPro"/>
</dbReference>
<dbReference type="PROSITE" id="PS51318">
    <property type="entry name" value="TAT"/>
    <property type="match status" value="1"/>
</dbReference>
<dbReference type="AlphaFoldDB" id="A0A512CX88"/>
<evidence type="ECO:0000259" key="2">
    <source>
        <dbReference type="PROSITE" id="PS51677"/>
    </source>
</evidence>
<dbReference type="EMBL" id="BJYX01000002">
    <property type="protein sequence ID" value="GEO28816.1"/>
    <property type="molecule type" value="Genomic_DNA"/>
</dbReference>
<dbReference type="PANTHER" id="PTHR10587">
    <property type="entry name" value="GLYCOSYL TRANSFERASE-RELATED"/>
    <property type="match status" value="1"/>
</dbReference>
<dbReference type="GO" id="GO:0005975">
    <property type="term" value="P:carbohydrate metabolic process"/>
    <property type="evidence" value="ECO:0007669"/>
    <property type="project" value="InterPro"/>
</dbReference>
<reference evidence="3 4" key="1">
    <citation type="submission" date="2019-07" db="EMBL/GenBank/DDBJ databases">
        <title>Whole genome shotgun sequence of Terrabacter aerolatus NBRC 106305.</title>
        <authorList>
            <person name="Hosoyama A."/>
            <person name="Uohara A."/>
            <person name="Ohji S."/>
            <person name="Ichikawa N."/>
        </authorList>
    </citation>
    <scope>NUCLEOTIDE SEQUENCE [LARGE SCALE GENOMIC DNA]</scope>
    <source>
        <strain evidence="3 4">NBRC 106305</strain>
    </source>
</reference>
<dbReference type="Pfam" id="PF01522">
    <property type="entry name" value="Polysacc_deac_1"/>
    <property type="match status" value="1"/>
</dbReference>
<dbReference type="PROSITE" id="PS51257">
    <property type="entry name" value="PROKAR_LIPOPROTEIN"/>
    <property type="match status" value="1"/>
</dbReference>
<dbReference type="SUPFAM" id="SSF88713">
    <property type="entry name" value="Glycoside hydrolase/deacetylase"/>
    <property type="match status" value="1"/>
</dbReference>
<dbReference type="PANTHER" id="PTHR10587:SF134">
    <property type="entry name" value="SECRETED PROTEIN"/>
    <property type="match status" value="1"/>
</dbReference>
<keyword evidence="4" id="KW-1185">Reference proteome</keyword>
<feature type="region of interest" description="Disordered" evidence="1">
    <location>
        <begin position="27"/>
        <end position="71"/>
    </location>
</feature>
<evidence type="ECO:0000256" key="1">
    <source>
        <dbReference type="SAM" id="MobiDB-lite"/>
    </source>
</evidence>
<comment type="caution">
    <text evidence="3">The sequence shown here is derived from an EMBL/GenBank/DDBJ whole genome shotgun (WGS) entry which is preliminary data.</text>
</comment>
<dbReference type="Gene3D" id="3.20.20.370">
    <property type="entry name" value="Glycoside hydrolase/deacetylase"/>
    <property type="match status" value="1"/>
</dbReference>
<feature type="domain" description="NodB homology" evidence="2">
    <location>
        <begin position="109"/>
        <end position="302"/>
    </location>
</feature>
<proteinExistence type="predicted"/>
<accession>A0A512CX88</accession>
<gene>
    <name evidence="3" type="ORF">TAE01_06260</name>
</gene>
<dbReference type="InterPro" id="IPR050248">
    <property type="entry name" value="Polysacc_deacetylase_ArnD"/>
</dbReference>
<name>A0A512CX88_9MICO</name>
<evidence type="ECO:0000313" key="3">
    <source>
        <dbReference type="EMBL" id="GEO28816.1"/>
    </source>
</evidence>
<dbReference type="PROSITE" id="PS51677">
    <property type="entry name" value="NODB"/>
    <property type="match status" value="1"/>
</dbReference>
<dbReference type="RefSeq" id="WP_147063296.1">
    <property type="nucleotide sequence ID" value="NZ_BJYX01000002.1"/>
</dbReference>
<sequence length="309" mass="31812">MAVARRTLLGGALGAGLGSLLVGCSPGRPTSAPVPGQPSASPGSLPPGSAPPGPTAPPTGSPPATVPARPTALSRDAVRARYDGMSPTRWGTDLPGVTAMVGAGSSPGPVVALTFDACGGRGGDGYDAALVDLLRAEQARATLFLNSRWIRANPRVFEDLAADPLFDIADHGTRHVPLSVTGRAAYGIAGTRDPGEVYDEVMGNALDLERRLHPRTTLVRSGTAHYDDVAVRIVRDLGLVPVGFDVNGDAGATFSPRQVQAAMRTVRPGSVVIGHLNHPGRGTAAGMALALPRLRRDGYSFVHVADHLA</sequence>
<protein>
    <submittedName>
        <fullName evidence="3">Polysaccharide deacetylase</fullName>
    </submittedName>
</protein>
<organism evidence="3 4">
    <name type="scientific">Terrabacter aerolatus</name>
    <dbReference type="NCBI Taxonomy" id="422442"/>
    <lineage>
        <taxon>Bacteria</taxon>
        <taxon>Bacillati</taxon>
        <taxon>Actinomycetota</taxon>
        <taxon>Actinomycetes</taxon>
        <taxon>Micrococcales</taxon>
        <taxon>Intrasporangiaceae</taxon>
        <taxon>Terrabacter</taxon>
    </lineage>
</organism>